<feature type="transmembrane region" description="Helical" evidence="5">
    <location>
        <begin position="222"/>
        <end position="241"/>
    </location>
</feature>
<dbReference type="GO" id="GO:0022857">
    <property type="term" value="F:transmembrane transporter activity"/>
    <property type="evidence" value="ECO:0007669"/>
    <property type="project" value="InterPro"/>
</dbReference>
<dbReference type="OrthoDB" id="211449at2"/>
<feature type="transmembrane region" description="Helical" evidence="5">
    <location>
        <begin position="81"/>
        <end position="100"/>
    </location>
</feature>
<dbReference type="PROSITE" id="PS50850">
    <property type="entry name" value="MFS"/>
    <property type="match status" value="1"/>
</dbReference>
<dbReference type="PANTHER" id="PTHR23531">
    <property type="entry name" value="QUINOLENE RESISTANCE PROTEIN NORA"/>
    <property type="match status" value="1"/>
</dbReference>
<protein>
    <recommendedName>
        <fullName evidence="6">Major facilitator superfamily (MFS) profile domain-containing protein</fullName>
    </recommendedName>
</protein>
<proteinExistence type="predicted"/>
<dbReference type="Pfam" id="PF07690">
    <property type="entry name" value="MFS_1"/>
    <property type="match status" value="1"/>
</dbReference>
<dbReference type="Proteomes" id="UP000237819">
    <property type="component" value="Unassembled WGS sequence"/>
</dbReference>
<evidence type="ECO:0000256" key="3">
    <source>
        <dbReference type="ARBA" id="ARBA00023136"/>
    </source>
</evidence>
<dbReference type="EMBL" id="PUHZ01000026">
    <property type="protein sequence ID" value="PQO41625.1"/>
    <property type="molecule type" value="Genomic_DNA"/>
</dbReference>
<organism evidence="7 8">
    <name type="scientific">Blastopirellula marina</name>
    <dbReference type="NCBI Taxonomy" id="124"/>
    <lineage>
        <taxon>Bacteria</taxon>
        <taxon>Pseudomonadati</taxon>
        <taxon>Planctomycetota</taxon>
        <taxon>Planctomycetia</taxon>
        <taxon>Pirellulales</taxon>
        <taxon>Pirellulaceae</taxon>
        <taxon>Blastopirellula</taxon>
    </lineage>
</organism>
<sequence>MAATSDTFSQENPYNREFWLGYFANLALIMGMSSLFRYADFIDYLGGGPYQLGLVTGCGMTGGLLGRFLQGRLIDRLGPRTVWLCSLLALTLFVLLHLTVQRLDTPWIYLLRIGMMISVAGAFSASLTSISLKAPQGRTAELIGVLGSSGFIGLAIGPTIGDWMFRGDEVTFRQIQAMFFMAAAMMTLSMALAYLSTRRDLRVPPHEHPAVWTLVRNFHPGWLLTIGIAVGAGVLMPQVFLRSFADSLQINQIRYFFLAYAFSAFSVRIATRQFTDRYGVKNTVLIGMACLVASMVAYLPVSDYWMLPLPAVFGGAAHAFLFPAVVAGGSTAFPRRYRGTGTNLMLASLDFGSLVGFPIEGAIVSWADEQGWPGYPAMFTVLAATFALTAILYGIFGRKEIGEEYGDPEGEGSLESDPSLPPEPECAVDQAEREATSCR</sequence>
<feature type="transmembrane region" description="Helical" evidence="5">
    <location>
        <begin position="50"/>
        <end position="69"/>
    </location>
</feature>
<gene>
    <name evidence="7" type="ORF">C5Y93_31470</name>
</gene>
<feature type="transmembrane region" description="Helical" evidence="5">
    <location>
        <begin position="18"/>
        <end position="38"/>
    </location>
</feature>
<feature type="transmembrane region" description="Helical" evidence="5">
    <location>
        <begin position="307"/>
        <end position="332"/>
    </location>
</feature>
<keyword evidence="1 5" id="KW-0812">Transmembrane</keyword>
<feature type="domain" description="Major facilitator superfamily (MFS) profile" evidence="6">
    <location>
        <begin position="1"/>
        <end position="401"/>
    </location>
</feature>
<feature type="transmembrane region" description="Helical" evidence="5">
    <location>
        <begin position="373"/>
        <end position="396"/>
    </location>
</feature>
<comment type="caution">
    <text evidence="7">The sequence shown here is derived from an EMBL/GenBank/DDBJ whole genome shotgun (WGS) entry which is preliminary data.</text>
</comment>
<feature type="region of interest" description="Disordered" evidence="4">
    <location>
        <begin position="404"/>
        <end position="439"/>
    </location>
</feature>
<evidence type="ECO:0000256" key="2">
    <source>
        <dbReference type="ARBA" id="ARBA00022989"/>
    </source>
</evidence>
<dbReference type="SUPFAM" id="SSF103473">
    <property type="entry name" value="MFS general substrate transporter"/>
    <property type="match status" value="1"/>
</dbReference>
<dbReference type="InterPro" id="IPR052714">
    <property type="entry name" value="MFS_Exporter"/>
</dbReference>
<dbReference type="InterPro" id="IPR036259">
    <property type="entry name" value="MFS_trans_sf"/>
</dbReference>
<dbReference type="PANTHER" id="PTHR23531:SF1">
    <property type="entry name" value="QUINOLENE RESISTANCE PROTEIN NORA"/>
    <property type="match status" value="1"/>
</dbReference>
<evidence type="ECO:0000313" key="8">
    <source>
        <dbReference type="Proteomes" id="UP000237819"/>
    </source>
</evidence>
<dbReference type="Gene3D" id="1.20.1250.20">
    <property type="entry name" value="MFS general substrate transporter like domains"/>
    <property type="match status" value="2"/>
</dbReference>
<reference evidence="7 8" key="1">
    <citation type="submission" date="2018-02" db="EMBL/GenBank/DDBJ databases">
        <title>Comparative genomes isolates from brazilian mangrove.</title>
        <authorList>
            <person name="Araujo J.E."/>
            <person name="Taketani R.G."/>
            <person name="Silva M.C.P."/>
            <person name="Loureco M.V."/>
            <person name="Andreote F.D."/>
        </authorList>
    </citation>
    <scope>NUCLEOTIDE SEQUENCE [LARGE SCALE GENOMIC DNA]</scope>
    <source>
        <strain evidence="7 8">Nap-Phe MGV</strain>
    </source>
</reference>
<feature type="transmembrane region" description="Helical" evidence="5">
    <location>
        <begin position="177"/>
        <end position="195"/>
    </location>
</feature>
<dbReference type="RefSeq" id="WP_105339449.1">
    <property type="nucleotide sequence ID" value="NZ_PUHZ01000026.1"/>
</dbReference>
<feature type="transmembrane region" description="Helical" evidence="5">
    <location>
        <begin position="106"/>
        <end position="130"/>
    </location>
</feature>
<feature type="transmembrane region" description="Helical" evidence="5">
    <location>
        <begin position="283"/>
        <end position="301"/>
    </location>
</feature>
<evidence type="ECO:0000256" key="1">
    <source>
        <dbReference type="ARBA" id="ARBA00022692"/>
    </source>
</evidence>
<feature type="compositionally biased region" description="Acidic residues" evidence="4">
    <location>
        <begin position="404"/>
        <end position="414"/>
    </location>
</feature>
<evidence type="ECO:0000313" key="7">
    <source>
        <dbReference type="EMBL" id="PQO41625.1"/>
    </source>
</evidence>
<feature type="transmembrane region" description="Helical" evidence="5">
    <location>
        <begin position="344"/>
        <end position="367"/>
    </location>
</feature>
<feature type="compositionally biased region" description="Basic and acidic residues" evidence="4">
    <location>
        <begin position="430"/>
        <end position="439"/>
    </location>
</feature>
<evidence type="ECO:0000259" key="6">
    <source>
        <dbReference type="PROSITE" id="PS50850"/>
    </source>
</evidence>
<dbReference type="InterPro" id="IPR011701">
    <property type="entry name" value="MFS"/>
</dbReference>
<name>A0A2S8GAZ4_9BACT</name>
<dbReference type="AlphaFoldDB" id="A0A2S8GAZ4"/>
<feature type="transmembrane region" description="Helical" evidence="5">
    <location>
        <begin position="253"/>
        <end position="271"/>
    </location>
</feature>
<feature type="transmembrane region" description="Helical" evidence="5">
    <location>
        <begin position="142"/>
        <end position="165"/>
    </location>
</feature>
<keyword evidence="2 5" id="KW-1133">Transmembrane helix</keyword>
<accession>A0A2S8GAZ4</accession>
<keyword evidence="3 5" id="KW-0472">Membrane</keyword>
<evidence type="ECO:0000256" key="5">
    <source>
        <dbReference type="SAM" id="Phobius"/>
    </source>
</evidence>
<dbReference type="InterPro" id="IPR020846">
    <property type="entry name" value="MFS_dom"/>
</dbReference>
<evidence type="ECO:0000256" key="4">
    <source>
        <dbReference type="SAM" id="MobiDB-lite"/>
    </source>
</evidence>